<dbReference type="Proteomes" id="UP000597341">
    <property type="component" value="Unassembled WGS sequence"/>
</dbReference>
<accession>A0ABQ3HS32</accession>
<keyword evidence="3" id="KW-1185">Reference proteome</keyword>
<evidence type="ECO:0000256" key="1">
    <source>
        <dbReference type="SAM" id="MobiDB-lite"/>
    </source>
</evidence>
<evidence type="ECO:0000313" key="3">
    <source>
        <dbReference type="Proteomes" id="UP000597341"/>
    </source>
</evidence>
<comment type="caution">
    <text evidence="2">The sequence shown here is derived from an EMBL/GenBank/DDBJ whole genome shotgun (WGS) entry which is preliminary data.</text>
</comment>
<name>A0ABQ3HS32_9ACTN</name>
<gene>
    <name evidence="2" type="ORF">GCM10011376_35840</name>
</gene>
<protein>
    <submittedName>
        <fullName evidence="2">Uncharacterized protein</fullName>
    </submittedName>
</protein>
<feature type="compositionally biased region" description="Basic residues" evidence="1">
    <location>
        <begin position="47"/>
        <end position="57"/>
    </location>
</feature>
<feature type="region of interest" description="Disordered" evidence="1">
    <location>
        <begin position="38"/>
        <end position="57"/>
    </location>
</feature>
<dbReference type="EMBL" id="BNAD01000015">
    <property type="protein sequence ID" value="GHE18974.1"/>
    <property type="molecule type" value="Genomic_DNA"/>
</dbReference>
<evidence type="ECO:0000313" key="2">
    <source>
        <dbReference type="EMBL" id="GHE18974.1"/>
    </source>
</evidence>
<sequence length="57" mass="6025">MADVAPYVRLSLVRGANPSPTLLVDGIDVATGAPVSGNLAADPTYPRHSKSARHWVR</sequence>
<proteinExistence type="predicted"/>
<reference evidence="3" key="1">
    <citation type="journal article" date="2019" name="Int. J. Syst. Evol. Microbiol.">
        <title>The Global Catalogue of Microorganisms (GCM) 10K type strain sequencing project: providing services to taxonomists for standard genome sequencing and annotation.</title>
        <authorList>
            <consortium name="The Broad Institute Genomics Platform"/>
            <consortium name="The Broad Institute Genome Sequencing Center for Infectious Disease"/>
            <person name="Wu L."/>
            <person name="Ma J."/>
        </authorList>
    </citation>
    <scope>NUCLEOTIDE SEQUENCE [LARGE SCALE GENOMIC DNA]</scope>
    <source>
        <strain evidence="3">CGMCC 1.12791</strain>
    </source>
</reference>
<organism evidence="2 3">
    <name type="scientific">Nocardioides flavus</name>
    <name type="common">ex Wang et al. 2016</name>
    <dbReference type="NCBI Taxonomy" id="2058780"/>
    <lineage>
        <taxon>Bacteria</taxon>
        <taxon>Bacillati</taxon>
        <taxon>Actinomycetota</taxon>
        <taxon>Actinomycetes</taxon>
        <taxon>Propionibacteriales</taxon>
        <taxon>Nocardioidaceae</taxon>
        <taxon>Nocardioides</taxon>
    </lineage>
</organism>